<comment type="caution">
    <text evidence="2">The sequence shown here is derived from an EMBL/GenBank/DDBJ whole genome shotgun (WGS) entry which is preliminary data.</text>
</comment>
<organism evidence="2 3">
    <name type="scientific">Anaerotruncus colihominis</name>
    <dbReference type="NCBI Taxonomy" id="169435"/>
    <lineage>
        <taxon>Bacteria</taxon>
        <taxon>Bacillati</taxon>
        <taxon>Bacillota</taxon>
        <taxon>Clostridia</taxon>
        <taxon>Eubacteriales</taxon>
        <taxon>Oscillospiraceae</taxon>
        <taxon>Anaerotruncus</taxon>
    </lineage>
</organism>
<evidence type="ECO:0000256" key="1">
    <source>
        <dbReference type="SAM" id="MobiDB-lite"/>
    </source>
</evidence>
<dbReference type="AlphaFoldDB" id="A0A845RRM4"/>
<protein>
    <submittedName>
        <fullName evidence="2">Uncharacterized protein</fullName>
    </submittedName>
</protein>
<evidence type="ECO:0000313" key="2">
    <source>
        <dbReference type="EMBL" id="NBI80272.1"/>
    </source>
</evidence>
<dbReference type="Proteomes" id="UP000446348">
    <property type="component" value="Unassembled WGS sequence"/>
</dbReference>
<name>A0A845RRM4_9FIRM</name>
<feature type="compositionally biased region" description="Basic residues" evidence="1">
    <location>
        <begin position="47"/>
        <end position="56"/>
    </location>
</feature>
<gene>
    <name evidence="2" type="ORF">D3Z39_15660</name>
</gene>
<sequence length="87" mass="9496">MGERKARAPRGVLAFLEGKVLFPGRSPHKSAVRRPQDAFSNAELSAGRKRSRRHAVGAHPASGSLFQKELPAIIKSQAHKDLAFLVK</sequence>
<dbReference type="EMBL" id="QXWZ01000041">
    <property type="protein sequence ID" value="NBI80272.1"/>
    <property type="molecule type" value="Genomic_DNA"/>
</dbReference>
<feature type="region of interest" description="Disordered" evidence="1">
    <location>
        <begin position="25"/>
        <end position="60"/>
    </location>
</feature>
<proteinExistence type="predicted"/>
<accession>A0A845RRM4</accession>
<evidence type="ECO:0000313" key="3">
    <source>
        <dbReference type="Proteomes" id="UP000446348"/>
    </source>
</evidence>
<reference evidence="2 3" key="1">
    <citation type="submission" date="2018-08" db="EMBL/GenBank/DDBJ databases">
        <title>Murine metabolic-syndrome-specific gut microbial biobank.</title>
        <authorList>
            <person name="Liu C."/>
        </authorList>
    </citation>
    <scope>NUCLEOTIDE SEQUENCE [LARGE SCALE GENOMIC DNA]</scope>
    <source>
        <strain evidence="2 3">X69</strain>
    </source>
</reference>